<dbReference type="InterPro" id="IPR052025">
    <property type="entry name" value="Xyloglucanase_GH74"/>
</dbReference>
<dbReference type="InterPro" id="IPR036278">
    <property type="entry name" value="Sialidase_sf"/>
</dbReference>
<dbReference type="PANTHER" id="PTHR43739">
    <property type="entry name" value="XYLOGLUCANASE (EUROFUNG)"/>
    <property type="match status" value="1"/>
</dbReference>
<dbReference type="EMBL" id="LCTZ01000002">
    <property type="protein sequence ID" value="KQC30419.1"/>
    <property type="molecule type" value="Genomic_DNA"/>
</dbReference>
<feature type="domain" description="Photosynthesis system II assembly factor Ycf48/Hcf136-like" evidence="1">
    <location>
        <begin position="158"/>
        <end position="336"/>
    </location>
</feature>
<sequence>MGISQWVQTSGPQGGALKEIVAANGNLILSAGEAGLYLSTNNGTSWRTANSGLPCNITIKKLISDDEFVYVVTEEDGLFKSEDFGASWLPINNGISNFTFNSIYADGTNLYAANEDGGVYYSPNRGTSWEEKSSGIAMVLFNDFAMFNGQLFAAGADLFGTTDNGDTWNSVGLPGLLTGAIKSIAATANTLFITDSNAVFFSNGALTTWTAATVSPNAPITSIQTSGNRVFITTSDGRIFFSDNEGVNWNLIQNNNTDRPAEDALFTNGRILMTTSEGLFSSGDSGLNWNESNNGILATSIESLHTNDSFIYAGTKNQHVFRSGDNGQSWTRLRNGLNTIESSHVSDIITYQDNLLIATDDGVYESTDDGNSWTKILDPGPGGNVATLATRDRVILAGVNGVGLYISLDDGVSWSLTSGSGLGINSDYESIVIQSATILISARNGKVFESIDFGLNWGEVSITNGFTLVYKLILHEDKLYAATARGFWVSDNFGGSWNAFNDESIPLFDAEIVDDLVYAGSDQGVFVASLDGSPWFELCAGIGKRTVNELVLTDDLLFGGTLSSSVWNYDLSNSIFPPEEGSSNITETVELCSSDTPIDLTSLLPNSIELGGSWSPELNSTSNILNPSVDSSGIYTYMLPESDCGCSTSFQVQVDIDPQTSAGDDIVLEACINNEPFDLLERLGENAAQGGTWSPSLSSGSNIFNPTIDVAGIYSYTVTFDCGQDTAEATISISGGFEIPSDLIDIKTSSKEGLITVMVDYDNQFEFSLDGINYTQNNVLPVLEGGSYTVFGREINGCGFFQKEVSLLFIPKFFSPNMDSFNDYWEISGEINQNFTLTIFDRFGKLLKQLDNNNSRWDGNFNGKRLPSSDYWFSIVFENGSSESGHFSLIR</sequence>
<dbReference type="InterPro" id="IPR058667">
    <property type="entry name" value="DUF6242_C"/>
</dbReference>
<evidence type="ECO:0000313" key="4">
    <source>
        <dbReference type="Proteomes" id="UP000050827"/>
    </source>
</evidence>
<keyword evidence="4" id="KW-1185">Reference proteome</keyword>
<dbReference type="Proteomes" id="UP000050827">
    <property type="component" value="Unassembled WGS sequence"/>
</dbReference>
<dbReference type="Pfam" id="PF14870">
    <property type="entry name" value="PSII_BNR"/>
    <property type="match status" value="1"/>
</dbReference>
<dbReference type="STRING" id="346185.AAY42_11480"/>
<evidence type="ECO:0000259" key="1">
    <source>
        <dbReference type="Pfam" id="PF14870"/>
    </source>
</evidence>
<organism evidence="3 4">
    <name type="scientific">Flagellimonas eckloniae</name>
    <dbReference type="NCBI Taxonomy" id="346185"/>
    <lineage>
        <taxon>Bacteria</taxon>
        <taxon>Pseudomonadati</taxon>
        <taxon>Bacteroidota</taxon>
        <taxon>Flavobacteriia</taxon>
        <taxon>Flavobacteriales</taxon>
        <taxon>Flavobacteriaceae</taxon>
        <taxon>Flagellimonas</taxon>
    </lineage>
</organism>
<reference evidence="3 4" key="1">
    <citation type="submission" date="2015-04" db="EMBL/GenBank/DDBJ databases">
        <title>Complete genome of flavobacterium.</title>
        <authorList>
            <person name="Kwon Y.M."/>
            <person name="Kim S.-J."/>
        </authorList>
    </citation>
    <scope>NUCLEOTIDE SEQUENCE [LARGE SCALE GENOMIC DNA]</scope>
    <source>
        <strain evidence="3 4">DK169</strain>
    </source>
</reference>
<dbReference type="Gene3D" id="2.130.10.10">
    <property type="entry name" value="YVTN repeat-like/Quinoprotein amine dehydrogenase"/>
    <property type="match status" value="3"/>
</dbReference>
<dbReference type="AlphaFoldDB" id="A0A0N8WG38"/>
<evidence type="ECO:0000259" key="2">
    <source>
        <dbReference type="Pfam" id="PF25852"/>
    </source>
</evidence>
<dbReference type="InterPro" id="IPR015943">
    <property type="entry name" value="WD40/YVTN_repeat-like_dom_sf"/>
</dbReference>
<evidence type="ECO:0000313" key="3">
    <source>
        <dbReference type="EMBL" id="KQC30419.1"/>
    </source>
</evidence>
<dbReference type="Pfam" id="PF13585">
    <property type="entry name" value="CHU_C"/>
    <property type="match status" value="1"/>
</dbReference>
<dbReference type="GO" id="GO:0010411">
    <property type="term" value="P:xyloglucan metabolic process"/>
    <property type="evidence" value="ECO:0007669"/>
    <property type="project" value="TreeGrafter"/>
</dbReference>
<gene>
    <name evidence="3" type="ORF">AAY42_11480</name>
</gene>
<dbReference type="Pfam" id="PF25852">
    <property type="entry name" value="DUF6242_C"/>
    <property type="match status" value="1"/>
</dbReference>
<protein>
    <submittedName>
        <fullName evidence="3">Uncharacterized protein</fullName>
    </submittedName>
</protein>
<accession>A0A0N8WG38</accession>
<dbReference type="PANTHER" id="PTHR43739:SF5">
    <property type="entry name" value="EXO-ALPHA-SIALIDASE"/>
    <property type="match status" value="1"/>
</dbReference>
<dbReference type="InterPro" id="IPR028203">
    <property type="entry name" value="PSII_CF48-like_dom"/>
</dbReference>
<comment type="caution">
    <text evidence="3">The sequence shown here is derived from an EMBL/GenBank/DDBJ whole genome shotgun (WGS) entry which is preliminary data.</text>
</comment>
<dbReference type="NCBIfam" id="TIGR04131">
    <property type="entry name" value="Bac_Flav_CTERM"/>
    <property type="match status" value="1"/>
</dbReference>
<name>A0A0N8WG38_9FLAO</name>
<dbReference type="CDD" id="cd15482">
    <property type="entry name" value="Sialidase_non-viral"/>
    <property type="match status" value="2"/>
</dbReference>
<proteinExistence type="predicted"/>
<dbReference type="InterPro" id="IPR026341">
    <property type="entry name" value="T9SS_type_B"/>
</dbReference>
<dbReference type="SUPFAM" id="SSF50939">
    <property type="entry name" value="Sialidases"/>
    <property type="match status" value="2"/>
</dbReference>
<feature type="domain" description="DUF6242" evidence="2">
    <location>
        <begin position="19"/>
        <end position="132"/>
    </location>
</feature>